<keyword evidence="4" id="KW-0547">Nucleotide-binding</keyword>
<sequence length="632" mass="70958">MTVVEKRNIVIGTAGHVDHGKTTLIKALSGIDTDTTEEEHRRGLSINLGFAYMTLDDGTEAGIVDVPGHEKFLKNMLAGAPGLDLALLVIDANEGIMPQTSEHANILRLLGIENFIIVLTKVDGVDEILLEIVQEDIREQFQGTALAEAPIIATDALAEIGIDQLRAEITKRCSQMTREASKLPPRLNVDRSFSVKGFGTVVTGTLVDGMLHVGDDMTIYPSGLQTRIRNIQIHEEDVEVAYPGNRTALNLTKVDVDEVPRGSVLTTAHLPASYMLDVNVQCLPDSPYALELWDRVHVHIGTQEVRARIVPIGAETIHQGETGYLQLRLEEKVSAKVGDHFILRSFSPLHTIAGGTVLDEDPQKHKRFNEEVIESLQVKESGDFGEIMIDFLRKETTGLTDERTISEELNIELPHVKELTGKLIDQGKLYAFGHQVMAAEDVQQFTDRVQQLLSDYHDTYPIRSGMPLEEFRTKFKELAPKDLDALLKYITQEELVASEDNRIRLTAFNPELEGEAREISDEIDATFREAGMNPPTPEAVIQDDQTRQEVFNQMIGRQLFRLDKYEYIHMSVYTDARAQVIQHLQRHGEIELATFRDMMDTSRKYAMLLLEHLDDAGVTKRVGDVRILREKE</sequence>
<evidence type="ECO:0000256" key="7">
    <source>
        <dbReference type="ARBA" id="ARBA00025526"/>
    </source>
</evidence>
<dbReference type="NCBIfam" id="TIGR00231">
    <property type="entry name" value="small_GTP"/>
    <property type="match status" value="1"/>
</dbReference>
<proteinExistence type="predicted"/>
<evidence type="ECO:0000313" key="11">
    <source>
        <dbReference type="Proteomes" id="UP000249099"/>
    </source>
</evidence>
<dbReference type="EMBL" id="NAQV01000011">
    <property type="protein sequence ID" value="RAN63951.1"/>
    <property type="molecule type" value="Genomic_DNA"/>
</dbReference>
<dbReference type="SUPFAM" id="SSF50465">
    <property type="entry name" value="EF-Tu/eEF-1alpha/eIF2-gamma C-terminal domain"/>
    <property type="match status" value="1"/>
</dbReference>
<dbReference type="Pfam" id="PF09107">
    <property type="entry name" value="WHD_3rd_SelB"/>
    <property type="match status" value="1"/>
</dbReference>
<dbReference type="GO" id="GO:0000049">
    <property type="term" value="F:tRNA binding"/>
    <property type="evidence" value="ECO:0007669"/>
    <property type="project" value="TreeGrafter"/>
</dbReference>
<gene>
    <name evidence="10" type="ORF">B8A44_04195</name>
</gene>
<organism evidence="10 11">
    <name type="scientific">Dolosigranulum pigrum</name>
    <dbReference type="NCBI Taxonomy" id="29394"/>
    <lineage>
        <taxon>Bacteria</taxon>
        <taxon>Bacillati</taxon>
        <taxon>Bacillota</taxon>
        <taxon>Bacilli</taxon>
        <taxon>Lactobacillales</taxon>
        <taxon>Carnobacteriaceae</taxon>
        <taxon>Dolosigranulum</taxon>
    </lineage>
</organism>
<dbReference type="Gene3D" id="1.10.10.2770">
    <property type="match status" value="1"/>
</dbReference>
<dbReference type="InterPro" id="IPR004161">
    <property type="entry name" value="EFTu-like_2"/>
</dbReference>
<dbReference type="GO" id="GO:0016259">
    <property type="term" value="P:selenocysteine metabolic process"/>
    <property type="evidence" value="ECO:0007669"/>
    <property type="project" value="TreeGrafter"/>
</dbReference>
<name>A0A328KVV4_9LACT</name>
<dbReference type="Gene3D" id="1.10.10.10">
    <property type="entry name" value="Winged helix-like DNA-binding domain superfamily/Winged helix DNA-binding domain"/>
    <property type="match status" value="1"/>
</dbReference>
<comment type="subcellular location">
    <subcellularLocation>
        <location evidence="1">Cytoplasm</location>
    </subcellularLocation>
</comment>
<dbReference type="CDD" id="cd03696">
    <property type="entry name" value="SelB_II"/>
    <property type="match status" value="1"/>
</dbReference>
<keyword evidence="6" id="KW-0342">GTP-binding</keyword>
<dbReference type="Gene3D" id="2.40.30.10">
    <property type="entry name" value="Translation factors"/>
    <property type="match status" value="1"/>
</dbReference>
<dbReference type="GO" id="GO:0035368">
    <property type="term" value="F:selenocysteine insertion sequence binding"/>
    <property type="evidence" value="ECO:0007669"/>
    <property type="project" value="TreeGrafter"/>
</dbReference>
<dbReference type="GO" id="GO:0001514">
    <property type="term" value="P:selenocysteine incorporation"/>
    <property type="evidence" value="ECO:0007669"/>
    <property type="project" value="InterPro"/>
</dbReference>
<evidence type="ECO:0000256" key="2">
    <source>
        <dbReference type="ARBA" id="ARBA00015953"/>
    </source>
</evidence>
<dbReference type="Pfam" id="PF00009">
    <property type="entry name" value="GTP_EFTU"/>
    <property type="match status" value="1"/>
</dbReference>
<dbReference type="InterPro" id="IPR036388">
    <property type="entry name" value="WH-like_DNA-bd_sf"/>
</dbReference>
<dbReference type="GO" id="GO:0005829">
    <property type="term" value="C:cytosol"/>
    <property type="evidence" value="ECO:0007669"/>
    <property type="project" value="TreeGrafter"/>
</dbReference>
<feature type="domain" description="Tr-type G" evidence="9">
    <location>
        <begin position="6"/>
        <end position="177"/>
    </location>
</feature>
<evidence type="ECO:0000256" key="3">
    <source>
        <dbReference type="ARBA" id="ARBA00022490"/>
    </source>
</evidence>
<dbReference type="InterPro" id="IPR000795">
    <property type="entry name" value="T_Tr_GTP-bd_dom"/>
</dbReference>
<dbReference type="Gene3D" id="3.40.50.300">
    <property type="entry name" value="P-loop containing nucleotide triphosphate hydrolases"/>
    <property type="match status" value="1"/>
</dbReference>
<dbReference type="GO" id="GO:0005525">
    <property type="term" value="F:GTP binding"/>
    <property type="evidence" value="ECO:0007669"/>
    <property type="project" value="UniProtKB-KW"/>
</dbReference>
<dbReference type="InterPro" id="IPR015190">
    <property type="entry name" value="Elong_fac_SelB-wing-hlx_typ-2"/>
</dbReference>
<dbReference type="Pfam" id="PF03144">
    <property type="entry name" value="GTP_EFTU_D2"/>
    <property type="match status" value="1"/>
</dbReference>
<dbReference type="InterPro" id="IPR050543">
    <property type="entry name" value="eIF2G"/>
</dbReference>
<dbReference type="InterPro" id="IPR057335">
    <property type="entry name" value="Beta-barrel_SelB"/>
</dbReference>
<dbReference type="PANTHER" id="PTHR42854">
    <property type="entry name" value="EUKARYOTIC TRANSLATION INITIATION FACTOR 2 SUBUNIT 3 FAMILY MEMBER"/>
    <property type="match status" value="1"/>
</dbReference>
<protein>
    <recommendedName>
        <fullName evidence="2">Selenocysteine-specific elongation factor</fullName>
    </recommendedName>
    <alternativeName>
        <fullName evidence="8">SelB translation factor</fullName>
    </alternativeName>
</protein>
<evidence type="ECO:0000256" key="6">
    <source>
        <dbReference type="ARBA" id="ARBA00023134"/>
    </source>
</evidence>
<evidence type="ECO:0000256" key="5">
    <source>
        <dbReference type="ARBA" id="ARBA00022917"/>
    </source>
</evidence>
<evidence type="ECO:0000256" key="8">
    <source>
        <dbReference type="ARBA" id="ARBA00031615"/>
    </source>
</evidence>
<dbReference type="InterPro" id="IPR015191">
    <property type="entry name" value="SelB_WHD4"/>
</dbReference>
<dbReference type="PROSITE" id="PS51722">
    <property type="entry name" value="G_TR_2"/>
    <property type="match status" value="1"/>
</dbReference>
<dbReference type="InterPro" id="IPR009001">
    <property type="entry name" value="Transl_elong_EF1A/Init_IF2_C"/>
</dbReference>
<keyword evidence="5" id="KW-0648">Protein biosynthesis</keyword>
<evidence type="ECO:0000313" key="10">
    <source>
        <dbReference type="EMBL" id="RAN63951.1"/>
    </source>
</evidence>
<dbReference type="InterPro" id="IPR005225">
    <property type="entry name" value="Small_GTP-bd"/>
</dbReference>
<dbReference type="SUPFAM" id="SSF50447">
    <property type="entry name" value="Translation proteins"/>
    <property type="match status" value="1"/>
</dbReference>
<dbReference type="NCBIfam" id="TIGR00475">
    <property type="entry name" value="selB"/>
    <property type="match status" value="1"/>
</dbReference>
<evidence type="ECO:0000256" key="1">
    <source>
        <dbReference type="ARBA" id="ARBA00004496"/>
    </source>
</evidence>
<reference evidence="10 11" key="1">
    <citation type="submission" date="2017-03" db="EMBL/GenBank/DDBJ databases">
        <title>wgs assembly of Dolosigranulum pigrum KPL CDC strains.</title>
        <authorList>
            <person name="Brugger S.D."/>
            <person name="Pettigrew M."/>
            <person name="Kong Y."/>
            <person name="Lemon K.P."/>
        </authorList>
    </citation>
    <scope>NUCLEOTIDE SEQUENCE [LARGE SCALE GENOMIC DNA]</scope>
    <source>
        <strain evidence="10 11">KPL1931_CDC4294-98</strain>
    </source>
</reference>
<dbReference type="CDD" id="cd15491">
    <property type="entry name" value="selB_III"/>
    <property type="match status" value="1"/>
</dbReference>
<dbReference type="InterPro" id="IPR009000">
    <property type="entry name" value="Transl_B-barrel_sf"/>
</dbReference>
<comment type="caution">
    <text evidence="10">The sequence shown here is derived from an EMBL/GenBank/DDBJ whole genome shotgun (WGS) entry which is preliminary data.</text>
</comment>
<dbReference type="SUPFAM" id="SSF46785">
    <property type="entry name" value="Winged helix' DNA-binding domain"/>
    <property type="match status" value="2"/>
</dbReference>
<keyword evidence="3" id="KW-0963">Cytoplasm</keyword>
<dbReference type="Proteomes" id="UP000249099">
    <property type="component" value="Unassembled WGS sequence"/>
</dbReference>
<evidence type="ECO:0000256" key="4">
    <source>
        <dbReference type="ARBA" id="ARBA00022741"/>
    </source>
</evidence>
<dbReference type="PRINTS" id="PR00315">
    <property type="entry name" value="ELONGATNFCT"/>
</dbReference>
<dbReference type="GO" id="GO:0003746">
    <property type="term" value="F:translation elongation factor activity"/>
    <property type="evidence" value="ECO:0007669"/>
    <property type="project" value="UniProtKB-KW"/>
</dbReference>
<evidence type="ECO:0000259" key="9">
    <source>
        <dbReference type="PROSITE" id="PS51722"/>
    </source>
</evidence>
<dbReference type="SUPFAM" id="SSF52540">
    <property type="entry name" value="P-loop containing nucleoside triphosphate hydrolases"/>
    <property type="match status" value="1"/>
</dbReference>
<dbReference type="AlphaFoldDB" id="A0A328KVV4"/>
<dbReference type="CDD" id="cd04171">
    <property type="entry name" value="SelB"/>
    <property type="match status" value="1"/>
</dbReference>
<dbReference type="PANTHER" id="PTHR42854:SF3">
    <property type="entry name" value="EUKARYOTIC TRANSLATION INITIATION FACTOR 2 SUBUNIT 3-RELATED"/>
    <property type="match status" value="1"/>
</dbReference>
<dbReference type="InterPro" id="IPR036390">
    <property type="entry name" value="WH_DNA-bd_sf"/>
</dbReference>
<accession>A0A328KVV4</accession>
<dbReference type="InterPro" id="IPR004535">
    <property type="entry name" value="Transl_elong_SelB"/>
</dbReference>
<dbReference type="RefSeq" id="WP_112790016.1">
    <property type="nucleotide sequence ID" value="NZ_CP040417.1"/>
</dbReference>
<dbReference type="GO" id="GO:0003924">
    <property type="term" value="F:GTPase activity"/>
    <property type="evidence" value="ECO:0007669"/>
    <property type="project" value="InterPro"/>
</dbReference>
<dbReference type="InterPro" id="IPR027417">
    <property type="entry name" value="P-loop_NTPase"/>
</dbReference>
<comment type="function">
    <text evidence="7">Translation factor necessary for the incorporation of selenocysteine into proteins. It probably replaces EF-Tu for the insertion of selenocysteine directed by the UGA codon. SelB binds GTP and GDP.</text>
</comment>
<keyword evidence="10" id="KW-0251">Elongation factor</keyword>
<dbReference type="Pfam" id="PF25461">
    <property type="entry name" value="Beta-barrel_SelB"/>
    <property type="match status" value="1"/>
</dbReference>
<dbReference type="Pfam" id="PF09106">
    <property type="entry name" value="WHD_2nd_SelB"/>
    <property type="match status" value="1"/>
</dbReference>